<evidence type="ECO:0000313" key="2">
    <source>
        <dbReference type="Proteomes" id="UP000233837"/>
    </source>
</evidence>
<protein>
    <submittedName>
        <fullName evidence="1">Uncharacterized protein</fullName>
    </submittedName>
</protein>
<dbReference type="AlphaFoldDB" id="A0A2I0WR19"/>
<dbReference type="EMBL" id="KZ502476">
    <property type="protein sequence ID" value="PKU78112.1"/>
    <property type="molecule type" value="Genomic_DNA"/>
</dbReference>
<organism evidence="1 2">
    <name type="scientific">Dendrobium catenatum</name>
    <dbReference type="NCBI Taxonomy" id="906689"/>
    <lineage>
        <taxon>Eukaryota</taxon>
        <taxon>Viridiplantae</taxon>
        <taxon>Streptophyta</taxon>
        <taxon>Embryophyta</taxon>
        <taxon>Tracheophyta</taxon>
        <taxon>Spermatophyta</taxon>
        <taxon>Magnoliopsida</taxon>
        <taxon>Liliopsida</taxon>
        <taxon>Asparagales</taxon>
        <taxon>Orchidaceae</taxon>
        <taxon>Epidendroideae</taxon>
        <taxon>Malaxideae</taxon>
        <taxon>Dendrobiinae</taxon>
        <taxon>Dendrobium</taxon>
    </lineage>
</organism>
<reference evidence="1 2" key="1">
    <citation type="journal article" date="2016" name="Sci. Rep.">
        <title>The Dendrobium catenatum Lindl. genome sequence provides insights into polysaccharide synthase, floral development and adaptive evolution.</title>
        <authorList>
            <person name="Zhang G.Q."/>
            <person name="Xu Q."/>
            <person name="Bian C."/>
            <person name="Tsai W.C."/>
            <person name="Yeh C.M."/>
            <person name="Liu K.W."/>
            <person name="Yoshida K."/>
            <person name="Zhang L.S."/>
            <person name="Chang S.B."/>
            <person name="Chen F."/>
            <person name="Shi Y."/>
            <person name="Su Y.Y."/>
            <person name="Zhang Y.Q."/>
            <person name="Chen L.J."/>
            <person name="Yin Y."/>
            <person name="Lin M."/>
            <person name="Huang H."/>
            <person name="Deng H."/>
            <person name="Wang Z.W."/>
            <person name="Zhu S.L."/>
            <person name="Zhao X."/>
            <person name="Deng C."/>
            <person name="Niu S.C."/>
            <person name="Huang J."/>
            <person name="Wang M."/>
            <person name="Liu G.H."/>
            <person name="Yang H.J."/>
            <person name="Xiao X.J."/>
            <person name="Hsiao Y.Y."/>
            <person name="Wu W.L."/>
            <person name="Chen Y.Y."/>
            <person name="Mitsuda N."/>
            <person name="Ohme-Takagi M."/>
            <person name="Luo Y.B."/>
            <person name="Van de Peer Y."/>
            <person name="Liu Z.J."/>
        </authorList>
    </citation>
    <scope>NUCLEOTIDE SEQUENCE [LARGE SCALE GENOMIC DNA]</scope>
    <source>
        <tissue evidence="1">The whole plant</tissue>
    </source>
</reference>
<accession>A0A2I0WR19</accession>
<name>A0A2I0WR19_9ASPA</name>
<evidence type="ECO:0000313" key="1">
    <source>
        <dbReference type="EMBL" id="PKU78112.1"/>
    </source>
</evidence>
<gene>
    <name evidence="1" type="ORF">MA16_Dca013178</name>
</gene>
<keyword evidence="2" id="KW-1185">Reference proteome</keyword>
<dbReference type="Proteomes" id="UP000233837">
    <property type="component" value="Unassembled WGS sequence"/>
</dbReference>
<proteinExistence type="predicted"/>
<sequence>MPEERGEKASSRTYANLDERLWPGCESGPNAGGFSYKRLERRLRCVSSVIEIHFDLRRNEEDEQMPKEEQFQAQTSLRIELPNGV</sequence>
<reference evidence="1 2" key="2">
    <citation type="journal article" date="2017" name="Nature">
        <title>The Apostasia genome and the evolution of orchids.</title>
        <authorList>
            <person name="Zhang G.Q."/>
            <person name="Liu K.W."/>
            <person name="Li Z."/>
            <person name="Lohaus R."/>
            <person name="Hsiao Y.Y."/>
            <person name="Niu S.C."/>
            <person name="Wang J.Y."/>
            <person name="Lin Y.C."/>
            <person name="Xu Q."/>
            <person name="Chen L.J."/>
            <person name="Yoshida K."/>
            <person name="Fujiwara S."/>
            <person name="Wang Z.W."/>
            <person name="Zhang Y.Q."/>
            <person name="Mitsuda N."/>
            <person name="Wang M."/>
            <person name="Liu G.H."/>
            <person name="Pecoraro L."/>
            <person name="Huang H.X."/>
            <person name="Xiao X.J."/>
            <person name="Lin M."/>
            <person name="Wu X.Y."/>
            <person name="Wu W.L."/>
            <person name="Chen Y.Y."/>
            <person name="Chang S.B."/>
            <person name="Sakamoto S."/>
            <person name="Ohme-Takagi M."/>
            <person name="Yagi M."/>
            <person name="Zeng S.J."/>
            <person name="Shen C.Y."/>
            <person name="Yeh C.M."/>
            <person name="Luo Y.B."/>
            <person name="Tsai W.C."/>
            <person name="Van de Peer Y."/>
            <person name="Liu Z.J."/>
        </authorList>
    </citation>
    <scope>NUCLEOTIDE SEQUENCE [LARGE SCALE GENOMIC DNA]</scope>
    <source>
        <tissue evidence="1">The whole plant</tissue>
    </source>
</reference>